<dbReference type="Pfam" id="PF14870">
    <property type="entry name" value="PSII_BNR"/>
    <property type="match status" value="1"/>
</dbReference>
<feature type="domain" description="Photosynthesis system II assembly factor Ycf48/Hcf136-like" evidence="5">
    <location>
        <begin position="126"/>
        <end position="210"/>
    </location>
</feature>
<accession>A0ABT5ERN4</accession>
<evidence type="ECO:0000256" key="2">
    <source>
        <dbReference type="ARBA" id="ARBA00023276"/>
    </source>
</evidence>
<sequence>MHRFLKRLFSWAAAPTALLAAACGGASSSAPAPAPAAAPVESAPVVVVPAPTATEEKPRAPEPTPAPPLQAKPPSSMALILLDGPPGTWTGEHGNYDSPVREVWGAGDLVFAATVNEFLQSNDRGLTWRPVNLPPKTTPMSVWGTSPDEVWVGARDLILRSTDRGTTWKPTAVPANAYYNGFWADDRDVYAVGSDGVILHSSDRGDTWERQGEALGLRWLHGVWGKGRDVWAFGEGAPKDGSWMSTTALVHTKDRGKTWTTVALQAAPLRGICGTGDGVMHVIDASGSIHQSKDRGKTWTKAHSFGSMELCALACRGKSEIFVGGRNRTFQHSEDGGKTWTDELAAQNKWTQPAFSMVDTIFALPSGEVFVGGEGVYVPRPTGTLFRRR</sequence>
<dbReference type="Gene3D" id="2.130.10.10">
    <property type="entry name" value="YVTN repeat-like/Quinoprotein amine dehydrogenase"/>
    <property type="match status" value="2"/>
</dbReference>
<dbReference type="InterPro" id="IPR015943">
    <property type="entry name" value="WD40/YVTN_repeat-like_dom_sf"/>
</dbReference>
<evidence type="ECO:0000313" key="7">
    <source>
        <dbReference type="Proteomes" id="UP001221411"/>
    </source>
</evidence>
<feature type="compositionally biased region" description="Pro residues" evidence="3">
    <location>
        <begin position="61"/>
        <end position="71"/>
    </location>
</feature>
<comment type="caution">
    <text evidence="6">The sequence shown here is derived from an EMBL/GenBank/DDBJ whole genome shotgun (WGS) entry which is preliminary data.</text>
</comment>
<evidence type="ECO:0000256" key="4">
    <source>
        <dbReference type="SAM" id="SignalP"/>
    </source>
</evidence>
<reference evidence="6 7" key="1">
    <citation type="submission" date="2022-11" db="EMBL/GenBank/DDBJ databases">
        <title>Minimal conservation of predation-associated metabolite biosynthetic gene clusters underscores biosynthetic potential of Myxococcota including descriptions for ten novel species: Archangium lansinium sp. nov., Myxococcus landrumus sp. nov., Nannocystis bai.</title>
        <authorList>
            <person name="Ahearne A."/>
            <person name="Stevens C."/>
            <person name="Dowd S."/>
        </authorList>
    </citation>
    <scope>NUCLEOTIDE SEQUENCE [LARGE SCALE GENOMIC DNA]</scope>
    <source>
        <strain evidence="6 7">RJM3</strain>
    </source>
</reference>
<feature type="signal peptide" evidence="4">
    <location>
        <begin position="1"/>
        <end position="32"/>
    </location>
</feature>
<dbReference type="PANTHER" id="PTHR47199">
    <property type="entry name" value="PHOTOSYSTEM II STABILITY/ASSEMBLY FACTOR HCF136, CHLOROPLASTIC"/>
    <property type="match status" value="1"/>
</dbReference>
<gene>
    <name evidence="6" type="ORF">POL67_24325</name>
</gene>
<keyword evidence="1" id="KW-0602">Photosynthesis</keyword>
<protein>
    <submittedName>
        <fullName evidence="6">YCF48-related protein</fullName>
    </submittedName>
</protein>
<proteinExistence type="predicted"/>
<evidence type="ECO:0000259" key="5">
    <source>
        <dbReference type="Pfam" id="PF14870"/>
    </source>
</evidence>
<dbReference type="Proteomes" id="UP001221411">
    <property type="component" value="Unassembled WGS sequence"/>
</dbReference>
<keyword evidence="7" id="KW-1185">Reference proteome</keyword>
<feature type="region of interest" description="Disordered" evidence="3">
    <location>
        <begin position="52"/>
        <end position="74"/>
    </location>
</feature>
<evidence type="ECO:0000313" key="6">
    <source>
        <dbReference type="EMBL" id="MDC0744481.1"/>
    </source>
</evidence>
<keyword evidence="4" id="KW-0732">Signal</keyword>
<organism evidence="6 7">
    <name type="scientific">Polyangium mundeleinium</name>
    <dbReference type="NCBI Taxonomy" id="2995306"/>
    <lineage>
        <taxon>Bacteria</taxon>
        <taxon>Pseudomonadati</taxon>
        <taxon>Myxococcota</taxon>
        <taxon>Polyangia</taxon>
        <taxon>Polyangiales</taxon>
        <taxon>Polyangiaceae</taxon>
        <taxon>Polyangium</taxon>
    </lineage>
</organism>
<dbReference type="RefSeq" id="WP_271921040.1">
    <property type="nucleotide sequence ID" value="NZ_JAQNDO010000001.1"/>
</dbReference>
<dbReference type="PANTHER" id="PTHR47199:SF2">
    <property type="entry name" value="PHOTOSYSTEM II STABILITY_ASSEMBLY FACTOR HCF136, CHLOROPLASTIC"/>
    <property type="match status" value="1"/>
</dbReference>
<dbReference type="PROSITE" id="PS51257">
    <property type="entry name" value="PROKAR_LIPOPROTEIN"/>
    <property type="match status" value="1"/>
</dbReference>
<dbReference type="SUPFAM" id="SSF110296">
    <property type="entry name" value="Oligoxyloglucan reducing end-specific cellobiohydrolase"/>
    <property type="match status" value="1"/>
</dbReference>
<feature type="chain" id="PRO_5047412483" evidence="4">
    <location>
        <begin position="33"/>
        <end position="389"/>
    </location>
</feature>
<evidence type="ECO:0000256" key="3">
    <source>
        <dbReference type="SAM" id="MobiDB-lite"/>
    </source>
</evidence>
<evidence type="ECO:0000256" key="1">
    <source>
        <dbReference type="ARBA" id="ARBA00022531"/>
    </source>
</evidence>
<dbReference type="InterPro" id="IPR028203">
    <property type="entry name" value="PSII_CF48-like_dom"/>
</dbReference>
<keyword evidence="2" id="KW-0604">Photosystem II</keyword>
<dbReference type="CDD" id="cd15482">
    <property type="entry name" value="Sialidase_non-viral"/>
    <property type="match status" value="1"/>
</dbReference>
<dbReference type="EMBL" id="JAQNDO010000001">
    <property type="protein sequence ID" value="MDC0744481.1"/>
    <property type="molecule type" value="Genomic_DNA"/>
</dbReference>
<name>A0ABT5ERN4_9BACT</name>